<dbReference type="RefSeq" id="WP_245120915.1">
    <property type="nucleotide sequence ID" value="NZ_CP095061.1"/>
</dbReference>
<evidence type="ECO:0000313" key="1">
    <source>
        <dbReference type="EMBL" id="UOQ66629.1"/>
    </source>
</evidence>
<dbReference type="EMBL" id="CP095061">
    <property type="protein sequence ID" value="UOQ66629.1"/>
    <property type="molecule type" value="Genomic_DNA"/>
</dbReference>
<dbReference type="SUPFAM" id="SSF101908">
    <property type="entry name" value="Putative isomerase YbhE"/>
    <property type="match status" value="1"/>
</dbReference>
<dbReference type="InterPro" id="IPR013431">
    <property type="entry name" value="Delta_60_rpt"/>
</dbReference>
<name>A0ABY4G6V7_9BACT</name>
<dbReference type="NCBIfam" id="TIGR02608">
    <property type="entry name" value="delta_60_rpt"/>
    <property type="match status" value="6"/>
</dbReference>
<dbReference type="SUPFAM" id="SSF63829">
    <property type="entry name" value="Calcium-dependent phosphotriesterase"/>
    <property type="match status" value="1"/>
</dbReference>
<keyword evidence="2" id="KW-1185">Reference proteome</keyword>
<evidence type="ECO:0000313" key="2">
    <source>
        <dbReference type="Proteomes" id="UP000830401"/>
    </source>
</evidence>
<dbReference type="Proteomes" id="UP000830401">
    <property type="component" value="Chromosome"/>
</dbReference>
<protein>
    <submittedName>
        <fullName evidence="1">Delta-60 repeat domain-containing protein</fullName>
    </submittedName>
</protein>
<dbReference type="Pfam" id="PF17164">
    <property type="entry name" value="DUF5122"/>
    <property type="match status" value="6"/>
</dbReference>
<organism evidence="1 2">
    <name type="scientific">Hymenobacter volaticus</name>
    <dbReference type="NCBI Taxonomy" id="2932254"/>
    <lineage>
        <taxon>Bacteria</taxon>
        <taxon>Pseudomonadati</taxon>
        <taxon>Bacteroidota</taxon>
        <taxon>Cytophagia</taxon>
        <taxon>Cytophagales</taxon>
        <taxon>Hymenobacteraceae</taxon>
        <taxon>Hymenobacter</taxon>
    </lineage>
</organism>
<sequence length="622" mass="64362">MKSLAADMASGAWVLGSFETANGYGLTDLVHYAANGLPDPSFQLPTLTAATRTRLRGIKALPGGRLLLLGDGDLVVGNRTAFNMLVLRPNGRPDSTFNVLAYFSGGPNEQLRVAVAAQPDGKLLVGGAFSNFGGSNVGGLIRLLPNGQMDPSFVPPGNQLNRVRAIAVQPDGRILVGGDGLYINGIATPSGIIRLQANGNLDASFTPPPNLEVWELALQPDGRILVGGDATNQAAIGNRGSIVRLLASGLPDLSFTAISSPGRELVPYPTQFPDRLNNHFALQADGSLVVAFPPPDDDRTQPSLVRRYLPTGQPNASWSPGPGPDGEVKALVSLASGNILLGGTFGMYANLPGCLAAVQGSTGQLVASWRPRLGLPGSVTALARQPNGKLLIGGNFSTVNDWATANVARLWPNGDVDTTFRAPIGGITGAGTVQLHTLTLNATGQVLLGGEFATIGGQPRAGVARLLTNGDLDPTFQAPLQNASARLPSVRAIAVQPDGKMVLGGSFTATIAGSSLPAPSVVRVLSTGAIDADFLPAVPFSANIGNLLLRPGGEVLVSGNIYSSQLELMRQLRSDGTLDPAFQIVMADPVLAGAGLCIVPEAGVGFYWGAPSFALTINLRRT</sequence>
<proteinExistence type="predicted"/>
<reference evidence="1" key="1">
    <citation type="submission" date="2022-04" db="EMBL/GenBank/DDBJ databases">
        <title>Hymenobacter sp. isolated from the air.</title>
        <authorList>
            <person name="Won M."/>
            <person name="Lee C.-M."/>
            <person name="Woen H.-Y."/>
            <person name="Kwon S.-W."/>
        </authorList>
    </citation>
    <scope>NUCLEOTIDE SEQUENCE</scope>
    <source>
        <strain evidence="1">5420S-77</strain>
    </source>
</reference>
<dbReference type="Gene3D" id="2.80.10.50">
    <property type="match status" value="4"/>
</dbReference>
<gene>
    <name evidence="1" type="ORF">MUN86_01470</name>
</gene>
<accession>A0ABY4G6V7</accession>